<evidence type="ECO:0000256" key="2">
    <source>
        <dbReference type="ARBA" id="ARBA00022917"/>
    </source>
</evidence>
<dbReference type="InterPro" id="IPR027417">
    <property type="entry name" value="P-loop_NTPase"/>
</dbReference>
<dbReference type="EMBL" id="JAEFCI010010229">
    <property type="protein sequence ID" value="KAG5457348.1"/>
    <property type="molecule type" value="Genomic_DNA"/>
</dbReference>
<feature type="domain" description="Tr-type G" evidence="5">
    <location>
        <begin position="106"/>
        <end position="403"/>
    </location>
</feature>
<dbReference type="AlphaFoldDB" id="A0A8H7ZPN6"/>
<dbReference type="PROSITE" id="PS00301">
    <property type="entry name" value="G_TR_1"/>
    <property type="match status" value="1"/>
</dbReference>
<dbReference type="PANTHER" id="PTHR43261:SF1">
    <property type="entry name" value="RIBOSOME-RELEASING FACTOR 2, MITOCHONDRIAL"/>
    <property type="match status" value="1"/>
</dbReference>
<dbReference type="PRINTS" id="PR00315">
    <property type="entry name" value="ELONGATNFCT"/>
</dbReference>
<dbReference type="NCBIfam" id="TIGR00231">
    <property type="entry name" value="small_GTP"/>
    <property type="match status" value="1"/>
</dbReference>
<dbReference type="InterPro" id="IPR000795">
    <property type="entry name" value="T_Tr_GTP-bd_dom"/>
</dbReference>
<dbReference type="GO" id="GO:0003924">
    <property type="term" value="F:GTPase activity"/>
    <property type="evidence" value="ECO:0007669"/>
    <property type="project" value="InterPro"/>
</dbReference>
<accession>A0A8H7ZPN6</accession>
<sequence length="438" mass="47254">MAGAVLRRTPRSTFGPTLRVLQRQPASPAPGLLSRRLFGRDKRAVLVPSVSPPLLQLPALAGGWPATRPRRYSSVVADEAAAEGVPIVAQSTVARENYSIPDVDVRGIRNIGIVAHIDAGKTTVTERMLKFTGYINRPGEVHNGDTVMDYLPQEQERGITITAAAISFGWRKHRINLIDTPGHVDFTVEVERSTRVLDGAVAVFDAVAGVEAQTETVWKQANRHGVPRLAFVNKMDRAGARFGRAVREMRVRLNCRPLVLQWPVFHDSATFAGTGTGFRGVIDLIEMLVLDWDKDSEFGDVINCTPIHEAAKAGTAGEKLLEDAVRGRASLIETVAELDDEVLEALFAADGDHTKVASDVLRAAIRRLTIAGETVPVLCGAAYKNVGVQPLLNAVVDYLPSPAERPAPLATLPDGSAFPVQSADPNADLVALAFKVTH</sequence>
<dbReference type="Gene3D" id="3.40.50.300">
    <property type="entry name" value="P-loop containing nucleotide triphosphate hydrolases"/>
    <property type="match status" value="1"/>
</dbReference>
<dbReference type="CDD" id="cd01886">
    <property type="entry name" value="EF-G"/>
    <property type="match status" value="1"/>
</dbReference>
<name>A0A8H7ZPN6_9FUNG</name>
<evidence type="ECO:0000256" key="1">
    <source>
        <dbReference type="ARBA" id="ARBA00022741"/>
    </source>
</evidence>
<comment type="caution">
    <text evidence="6">The sequence shown here is derived from an EMBL/GenBank/DDBJ whole genome shotgun (WGS) entry which is preliminary data.</text>
</comment>
<dbReference type="SUPFAM" id="SSF52540">
    <property type="entry name" value="P-loop containing nucleoside triphosphate hydrolases"/>
    <property type="match status" value="1"/>
</dbReference>
<dbReference type="GO" id="GO:0005759">
    <property type="term" value="C:mitochondrial matrix"/>
    <property type="evidence" value="ECO:0007669"/>
    <property type="project" value="UniProtKB-ARBA"/>
</dbReference>
<dbReference type="GO" id="GO:0032790">
    <property type="term" value="P:ribosome disassembly"/>
    <property type="evidence" value="ECO:0007669"/>
    <property type="project" value="TreeGrafter"/>
</dbReference>
<dbReference type="Proteomes" id="UP000673691">
    <property type="component" value="Unassembled WGS sequence"/>
</dbReference>
<dbReference type="GO" id="GO:0005525">
    <property type="term" value="F:GTP binding"/>
    <property type="evidence" value="ECO:0007669"/>
    <property type="project" value="UniProtKB-KW"/>
</dbReference>
<evidence type="ECO:0000256" key="4">
    <source>
        <dbReference type="ARBA" id="ARBA00023134"/>
    </source>
</evidence>
<gene>
    <name evidence="6" type="ORF">BJ554DRAFT_2665</name>
</gene>
<dbReference type="InterPro" id="IPR005225">
    <property type="entry name" value="Small_GTP-bd"/>
</dbReference>
<keyword evidence="7" id="KW-1185">Reference proteome</keyword>
<organism evidence="6 7">
    <name type="scientific">Olpidium bornovanus</name>
    <dbReference type="NCBI Taxonomy" id="278681"/>
    <lineage>
        <taxon>Eukaryota</taxon>
        <taxon>Fungi</taxon>
        <taxon>Fungi incertae sedis</taxon>
        <taxon>Olpidiomycota</taxon>
        <taxon>Olpidiomycotina</taxon>
        <taxon>Olpidiomycetes</taxon>
        <taxon>Olpidiales</taxon>
        <taxon>Olpidiaceae</taxon>
        <taxon>Olpidium</taxon>
    </lineage>
</organism>
<keyword evidence="1" id="KW-0547">Nucleotide-binding</keyword>
<keyword evidence="4" id="KW-0342">GTP-binding</keyword>
<keyword evidence="2" id="KW-0648">Protein biosynthesis</keyword>
<dbReference type="FunFam" id="3.40.50.300:FF:000514">
    <property type="entry name" value="Ribosome-releasing factor 2, mitochondrial"/>
    <property type="match status" value="1"/>
</dbReference>
<protein>
    <submittedName>
        <fullName evidence="6">P-loop containing nucleoside triphosphate hydrolase protein</fullName>
    </submittedName>
</protein>
<dbReference type="GO" id="GO:0032543">
    <property type="term" value="P:mitochondrial translation"/>
    <property type="evidence" value="ECO:0007669"/>
    <property type="project" value="TreeGrafter"/>
</dbReference>
<keyword evidence="3" id="KW-0496">Mitochondrion</keyword>
<feature type="non-terminal residue" evidence="6">
    <location>
        <position position="438"/>
    </location>
</feature>
<evidence type="ECO:0000256" key="3">
    <source>
        <dbReference type="ARBA" id="ARBA00023128"/>
    </source>
</evidence>
<evidence type="ECO:0000313" key="6">
    <source>
        <dbReference type="EMBL" id="KAG5457348.1"/>
    </source>
</evidence>
<dbReference type="InterPro" id="IPR031157">
    <property type="entry name" value="G_TR_CS"/>
</dbReference>
<dbReference type="Pfam" id="PF00009">
    <property type="entry name" value="GTP_EFTU"/>
    <property type="match status" value="1"/>
</dbReference>
<dbReference type="PANTHER" id="PTHR43261">
    <property type="entry name" value="TRANSLATION ELONGATION FACTOR G-RELATED"/>
    <property type="match status" value="1"/>
</dbReference>
<proteinExistence type="predicted"/>
<evidence type="ECO:0000313" key="7">
    <source>
        <dbReference type="Proteomes" id="UP000673691"/>
    </source>
</evidence>
<dbReference type="PROSITE" id="PS51722">
    <property type="entry name" value="G_TR_2"/>
    <property type="match status" value="1"/>
</dbReference>
<reference evidence="6 7" key="1">
    <citation type="journal article" name="Sci. Rep.">
        <title>Genome-scale phylogenetic analyses confirm Olpidium as the closest living zoosporic fungus to the non-flagellated, terrestrial fungi.</title>
        <authorList>
            <person name="Chang Y."/>
            <person name="Rochon D."/>
            <person name="Sekimoto S."/>
            <person name="Wang Y."/>
            <person name="Chovatia M."/>
            <person name="Sandor L."/>
            <person name="Salamov A."/>
            <person name="Grigoriev I.V."/>
            <person name="Stajich J.E."/>
            <person name="Spatafora J.W."/>
        </authorList>
    </citation>
    <scope>NUCLEOTIDE SEQUENCE [LARGE SCALE GENOMIC DNA]</scope>
    <source>
        <strain evidence="6">S191</strain>
    </source>
</reference>
<keyword evidence="6" id="KW-0378">Hydrolase</keyword>
<dbReference type="OrthoDB" id="198619at2759"/>
<evidence type="ECO:0000259" key="5">
    <source>
        <dbReference type="PROSITE" id="PS51722"/>
    </source>
</evidence>